<accession>A0ABV0ZBM4</accession>
<proteinExistence type="predicted"/>
<comment type="caution">
    <text evidence="2">The sequence shown here is derived from an EMBL/GenBank/DDBJ whole genome shotgun (WGS) entry which is preliminary data.</text>
</comment>
<evidence type="ECO:0008006" key="4">
    <source>
        <dbReference type="Google" id="ProtNLM"/>
    </source>
</evidence>
<name>A0ABV0ZBM4_9TELE</name>
<organism evidence="2 3">
    <name type="scientific">Ameca splendens</name>
    <dbReference type="NCBI Taxonomy" id="208324"/>
    <lineage>
        <taxon>Eukaryota</taxon>
        <taxon>Metazoa</taxon>
        <taxon>Chordata</taxon>
        <taxon>Craniata</taxon>
        <taxon>Vertebrata</taxon>
        <taxon>Euteleostomi</taxon>
        <taxon>Actinopterygii</taxon>
        <taxon>Neopterygii</taxon>
        <taxon>Teleostei</taxon>
        <taxon>Neoteleostei</taxon>
        <taxon>Acanthomorphata</taxon>
        <taxon>Ovalentaria</taxon>
        <taxon>Atherinomorphae</taxon>
        <taxon>Cyprinodontiformes</taxon>
        <taxon>Goodeidae</taxon>
        <taxon>Ameca</taxon>
    </lineage>
</organism>
<evidence type="ECO:0000313" key="2">
    <source>
        <dbReference type="EMBL" id="MEQ2302793.1"/>
    </source>
</evidence>
<gene>
    <name evidence="2" type="ORF">AMECASPLE_010334</name>
</gene>
<evidence type="ECO:0000313" key="3">
    <source>
        <dbReference type="Proteomes" id="UP001469553"/>
    </source>
</evidence>
<dbReference type="Proteomes" id="UP001469553">
    <property type="component" value="Unassembled WGS sequence"/>
</dbReference>
<dbReference type="EMBL" id="JAHRIP010057025">
    <property type="protein sequence ID" value="MEQ2302793.1"/>
    <property type="molecule type" value="Genomic_DNA"/>
</dbReference>
<feature type="region of interest" description="Disordered" evidence="1">
    <location>
        <begin position="48"/>
        <end position="69"/>
    </location>
</feature>
<sequence>MIFGKAYKTFLLKLPSIFYTFFFRTGSQGSWYPSPAVYGREAGYTLDRSPVHRRQHKDTEDKQPLIPKGNLEKPVNLRVTFLECGRKPEYLERTHACTGRTCKGNSTTNCATVQPVF</sequence>
<keyword evidence="3" id="KW-1185">Reference proteome</keyword>
<reference evidence="2 3" key="1">
    <citation type="submission" date="2021-06" db="EMBL/GenBank/DDBJ databases">
        <authorList>
            <person name="Palmer J.M."/>
        </authorList>
    </citation>
    <scope>NUCLEOTIDE SEQUENCE [LARGE SCALE GENOMIC DNA]</scope>
    <source>
        <strain evidence="2 3">AS_MEX2019</strain>
        <tissue evidence="2">Muscle</tissue>
    </source>
</reference>
<evidence type="ECO:0000256" key="1">
    <source>
        <dbReference type="SAM" id="MobiDB-lite"/>
    </source>
</evidence>
<protein>
    <recommendedName>
        <fullName evidence="4">Secreted protein</fullName>
    </recommendedName>
</protein>